<dbReference type="GO" id="GO:0045252">
    <property type="term" value="C:oxoglutarate dehydrogenase complex"/>
    <property type="evidence" value="ECO:0007669"/>
    <property type="project" value="TreeGrafter"/>
</dbReference>
<comment type="similarity">
    <text evidence="2">Belongs to the alpha-ketoglutarate dehydrogenase family.</text>
</comment>
<evidence type="ECO:0000256" key="4">
    <source>
        <dbReference type="ARBA" id="ARBA00023052"/>
    </source>
</evidence>
<reference evidence="6" key="1">
    <citation type="journal article" date="2017" name="Nature">
        <title>The genome of Chenopodium quinoa.</title>
        <authorList>
            <person name="Jarvis D.E."/>
            <person name="Ho Y.S."/>
            <person name="Lightfoot D.J."/>
            <person name="Schmoeckel S.M."/>
            <person name="Li B."/>
            <person name="Borm T.J.A."/>
            <person name="Ohyanagi H."/>
            <person name="Mineta K."/>
            <person name="Michell C.T."/>
            <person name="Saber N."/>
            <person name="Kharbatia N.M."/>
            <person name="Rupper R.R."/>
            <person name="Sharp A.R."/>
            <person name="Dally N."/>
            <person name="Boughton B.A."/>
            <person name="Woo Y.H."/>
            <person name="Gao G."/>
            <person name="Schijlen E.G.W.M."/>
            <person name="Guo X."/>
            <person name="Momin A.A."/>
            <person name="Negrao S."/>
            <person name="Al-Babili S."/>
            <person name="Gehring C."/>
            <person name="Roessner U."/>
            <person name="Jung C."/>
            <person name="Murphy K."/>
            <person name="Arold S.T."/>
            <person name="Gojobori T."/>
            <person name="van der Linden C.G."/>
            <person name="van Loo E.N."/>
            <person name="Jellen E.N."/>
            <person name="Maughan P.J."/>
            <person name="Tester M."/>
        </authorList>
    </citation>
    <scope>NUCLEOTIDE SEQUENCE [LARGE SCALE GENOMIC DNA]</scope>
    <source>
        <strain evidence="6">cv. PI 614886</strain>
    </source>
</reference>
<dbReference type="Pfam" id="PF16870">
    <property type="entry name" value="OxoGdeHyase_C"/>
    <property type="match status" value="1"/>
</dbReference>
<keyword evidence="7" id="KW-1185">Reference proteome</keyword>
<organism evidence="6 7">
    <name type="scientific">Chenopodium quinoa</name>
    <name type="common">Quinoa</name>
    <dbReference type="NCBI Taxonomy" id="63459"/>
    <lineage>
        <taxon>Eukaryota</taxon>
        <taxon>Viridiplantae</taxon>
        <taxon>Streptophyta</taxon>
        <taxon>Embryophyta</taxon>
        <taxon>Tracheophyta</taxon>
        <taxon>Spermatophyta</taxon>
        <taxon>Magnoliopsida</taxon>
        <taxon>eudicotyledons</taxon>
        <taxon>Gunneridae</taxon>
        <taxon>Pentapetalae</taxon>
        <taxon>Caryophyllales</taxon>
        <taxon>Chenopodiaceae</taxon>
        <taxon>Chenopodioideae</taxon>
        <taxon>Atripliceae</taxon>
        <taxon>Chenopodium</taxon>
    </lineage>
</organism>
<keyword evidence="3" id="KW-0560">Oxidoreductase</keyword>
<dbReference type="EnsemblPlants" id="AUR62038978-RA">
    <property type="protein sequence ID" value="AUR62038978-RA:cds"/>
    <property type="gene ID" value="AUR62038978"/>
</dbReference>
<dbReference type="GO" id="GO:0005739">
    <property type="term" value="C:mitochondrion"/>
    <property type="evidence" value="ECO:0007669"/>
    <property type="project" value="TreeGrafter"/>
</dbReference>
<dbReference type="PANTHER" id="PTHR23152:SF4">
    <property type="entry name" value="2-OXOADIPATE DEHYDROGENASE COMPLEX COMPONENT E1"/>
    <property type="match status" value="1"/>
</dbReference>
<reference evidence="6" key="2">
    <citation type="submission" date="2021-03" db="UniProtKB">
        <authorList>
            <consortium name="EnsemblPlants"/>
        </authorList>
    </citation>
    <scope>IDENTIFICATION</scope>
</reference>
<proteinExistence type="inferred from homology"/>
<evidence type="ECO:0000256" key="2">
    <source>
        <dbReference type="ARBA" id="ARBA00006936"/>
    </source>
</evidence>
<dbReference type="GO" id="GO:0030976">
    <property type="term" value="F:thiamine pyrophosphate binding"/>
    <property type="evidence" value="ECO:0007669"/>
    <property type="project" value="InterPro"/>
</dbReference>
<evidence type="ECO:0000256" key="1">
    <source>
        <dbReference type="ARBA" id="ARBA00001964"/>
    </source>
</evidence>
<evidence type="ECO:0000259" key="5">
    <source>
        <dbReference type="Pfam" id="PF16870"/>
    </source>
</evidence>
<dbReference type="AlphaFoldDB" id="A0A803N1N8"/>
<keyword evidence="4" id="KW-0786">Thiamine pyrophosphate</keyword>
<dbReference type="GO" id="GO:0004591">
    <property type="term" value="F:oxoglutarate dehydrogenase (succinyl-transferring) activity"/>
    <property type="evidence" value="ECO:0007669"/>
    <property type="project" value="TreeGrafter"/>
</dbReference>
<dbReference type="InterPro" id="IPR042179">
    <property type="entry name" value="KGD_C_sf"/>
</dbReference>
<dbReference type="Gramene" id="AUR62038978-RA">
    <property type="protein sequence ID" value="AUR62038978-RA:cds"/>
    <property type="gene ID" value="AUR62038978"/>
</dbReference>
<comment type="cofactor">
    <cofactor evidence="1">
        <name>thiamine diphosphate</name>
        <dbReference type="ChEBI" id="CHEBI:58937"/>
    </cofactor>
</comment>
<sequence>MTPPLTPPHSVFLAYCGRMVSAISNVEVVWCQEEPMNMGAYSYISPHLCPHLSTIVFADDIEYVGRVPSAATATGFSKGQTELL</sequence>
<accession>A0A803N1N8</accession>
<dbReference type="Proteomes" id="UP000596660">
    <property type="component" value="Unplaced"/>
</dbReference>
<evidence type="ECO:0000313" key="6">
    <source>
        <dbReference type="EnsemblPlants" id="AUR62038978-RA:cds"/>
    </source>
</evidence>
<dbReference type="InterPro" id="IPR031717">
    <property type="entry name" value="ODO-1/KGD_C"/>
</dbReference>
<name>A0A803N1N8_CHEQI</name>
<dbReference type="Gene3D" id="3.40.50.11610">
    <property type="entry name" value="Multifunctional 2-oxoglutarate metabolism enzyme, C-terminal domain"/>
    <property type="match status" value="1"/>
</dbReference>
<evidence type="ECO:0000256" key="3">
    <source>
        <dbReference type="ARBA" id="ARBA00023002"/>
    </source>
</evidence>
<evidence type="ECO:0000313" key="7">
    <source>
        <dbReference type="Proteomes" id="UP000596660"/>
    </source>
</evidence>
<feature type="domain" description="2-oxoglutarate dehydrogenase E1 component/KDG C-terminal" evidence="5">
    <location>
        <begin position="22"/>
        <end position="78"/>
    </location>
</feature>
<dbReference type="InterPro" id="IPR011603">
    <property type="entry name" value="2oxoglutarate_DH_E1"/>
</dbReference>
<dbReference type="GO" id="GO:0006099">
    <property type="term" value="P:tricarboxylic acid cycle"/>
    <property type="evidence" value="ECO:0007669"/>
    <property type="project" value="TreeGrafter"/>
</dbReference>
<protein>
    <recommendedName>
        <fullName evidence="5">2-oxoglutarate dehydrogenase E1 component/KDG C-terminal domain-containing protein</fullName>
    </recommendedName>
</protein>
<dbReference type="PANTHER" id="PTHR23152">
    <property type="entry name" value="2-OXOGLUTARATE DEHYDROGENASE"/>
    <property type="match status" value="1"/>
</dbReference>